<sequence>MSDDTEVKQLLNAVSLLIEHDTALIAQREEQDKATAELVNDLTAQLKDYQQRENEIKNAIAMGTANETSTAVAAVLNRYHSRLTDGVAGHVEKANTALVKTVNVATTNINDLTKLSAAMTKTFDANFKSLSFFSTEFENQNKKLANHATDTLAGVRQKAQEGAEQYTEELSSKFAEALSWKIAGILGAICLFILLMTLFLGWLLIPSKAEIAERRADYQSLQKARIAHNVVEVNGQDGYYARIKPKSCFTGTDKHQYCKFR</sequence>
<evidence type="ECO:0000313" key="2">
    <source>
        <dbReference type="EMBL" id="MCL1047965.1"/>
    </source>
</evidence>
<reference evidence="2 3" key="1">
    <citation type="submission" date="2022-01" db="EMBL/GenBank/DDBJ databases">
        <title>Whole genome-based taxonomy of the Shewanellaceae.</title>
        <authorList>
            <person name="Martin-Rodriguez A.J."/>
        </authorList>
    </citation>
    <scope>NUCLEOTIDE SEQUENCE [LARGE SCALE GENOMIC DNA]</scope>
    <source>
        <strain evidence="2 3">DSM 24955</strain>
    </source>
</reference>
<keyword evidence="1" id="KW-1133">Transmembrane helix</keyword>
<keyword evidence="1" id="KW-0812">Transmembrane</keyword>
<evidence type="ECO:0000313" key="3">
    <source>
        <dbReference type="Proteomes" id="UP001202134"/>
    </source>
</evidence>
<gene>
    <name evidence="2" type="ORF">L2737_21940</name>
</gene>
<accession>A0ABT0KVT1</accession>
<feature type="transmembrane region" description="Helical" evidence="1">
    <location>
        <begin position="182"/>
        <end position="205"/>
    </location>
</feature>
<proteinExistence type="predicted"/>
<dbReference type="RefSeq" id="WP_248957104.1">
    <property type="nucleotide sequence ID" value="NZ_JAKIKU010000027.1"/>
</dbReference>
<keyword evidence="3" id="KW-1185">Reference proteome</keyword>
<evidence type="ECO:0000256" key="1">
    <source>
        <dbReference type="SAM" id="Phobius"/>
    </source>
</evidence>
<name>A0ABT0KVT1_9GAMM</name>
<dbReference type="EMBL" id="JAKIKU010000027">
    <property type="protein sequence ID" value="MCL1047965.1"/>
    <property type="molecule type" value="Genomic_DNA"/>
</dbReference>
<comment type="caution">
    <text evidence="2">The sequence shown here is derived from an EMBL/GenBank/DDBJ whole genome shotgun (WGS) entry which is preliminary data.</text>
</comment>
<organism evidence="2 3">
    <name type="scientific">Shewanella electrodiphila</name>
    <dbReference type="NCBI Taxonomy" id="934143"/>
    <lineage>
        <taxon>Bacteria</taxon>
        <taxon>Pseudomonadati</taxon>
        <taxon>Pseudomonadota</taxon>
        <taxon>Gammaproteobacteria</taxon>
        <taxon>Alteromonadales</taxon>
        <taxon>Shewanellaceae</taxon>
        <taxon>Shewanella</taxon>
    </lineage>
</organism>
<keyword evidence="1" id="KW-0472">Membrane</keyword>
<dbReference type="Proteomes" id="UP001202134">
    <property type="component" value="Unassembled WGS sequence"/>
</dbReference>
<protein>
    <submittedName>
        <fullName evidence="2">Uncharacterized protein</fullName>
    </submittedName>
</protein>